<feature type="domain" description="DUF4350" evidence="2">
    <location>
        <begin position="53"/>
        <end position="234"/>
    </location>
</feature>
<keyword evidence="4" id="KW-1185">Reference proteome</keyword>
<dbReference type="EMBL" id="PGCK01000005">
    <property type="protein sequence ID" value="MCD1294886.1"/>
    <property type="molecule type" value="Genomic_DNA"/>
</dbReference>
<sequence>MKRVTLLLIVVATIVVLLFIGRLYVTENDFSPSNPLWNGMASLAYSGHVRPLYTLDGLSYSGNEDKLLIVSPSVNYTDAESAMILSFMNDGGQVIVMDDYGTSNSLLDKVGSSISLVQVPLCQEEEYYKRPSFPLVTGILPSGVTDNVTSAVFNHPVSLDVKEGAEIIVYTSGLGWLDLNDNCLIDGIEKFGSYPVAAEMIYGSGKLVVIGDPDIMINSMLDKGDNAILASNILGGGTVYLDSSHGQEISPLARVLYVLRHDFLAQSLFILVVLATGYLYIQRYQIIRLFRKPVTEGPEKIDVKASIVDYMRLKLPLKEKDLREIKKKL</sequence>
<proteinExistence type="predicted"/>
<name>A0AAP2RC85_9EURY</name>
<evidence type="ECO:0000256" key="1">
    <source>
        <dbReference type="SAM" id="Phobius"/>
    </source>
</evidence>
<evidence type="ECO:0000259" key="2">
    <source>
        <dbReference type="Pfam" id="PF14258"/>
    </source>
</evidence>
<dbReference type="Pfam" id="PF14258">
    <property type="entry name" value="DUF4350"/>
    <property type="match status" value="1"/>
</dbReference>
<keyword evidence="1" id="KW-1133">Transmembrane helix</keyword>
<dbReference type="Proteomes" id="UP001320159">
    <property type="component" value="Unassembled WGS sequence"/>
</dbReference>
<reference evidence="3 4" key="1">
    <citation type="submission" date="2017-11" db="EMBL/GenBank/DDBJ databases">
        <title>Isolation and Characterization of Family Methanocellaceae Species from Potential Methane Hydrate Area Offshore Southwestern Taiwan.</title>
        <authorList>
            <person name="Zhang W.-L."/>
            <person name="Chen W.-C."/>
            <person name="Lai M.-C."/>
            <person name="Chen S.-C."/>
        </authorList>
    </citation>
    <scope>NUCLEOTIDE SEQUENCE [LARGE SCALE GENOMIC DNA]</scope>
    <source>
        <strain evidence="3 4">CWC-04</strain>
    </source>
</reference>
<comment type="caution">
    <text evidence="3">The sequence shown here is derived from an EMBL/GenBank/DDBJ whole genome shotgun (WGS) entry which is preliminary data.</text>
</comment>
<evidence type="ECO:0000313" key="3">
    <source>
        <dbReference type="EMBL" id="MCD1294886.1"/>
    </source>
</evidence>
<keyword evidence="1" id="KW-0812">Transmembrane</keyword>
<dbReference type="InterPro" id="IPR025646">
    <property type="entry name" value="DUF4350"/>
</dbReference>
<organism evidence="3 4">
    <name type="scientific">Methanooceanicella nereidis</name>
    <dbReference type="NCBI Taxonomy" id="2052831"/>
    <lineage>
        <taxon>Archaea</taxon>
        <taxon>Methanobacteriati</taxon>
        <taxon>Methanobacteriota</taxon>
        <taxon>Stenosarchaea group</taxon>
        <taxon>Methanomicrobia</taxon>
        <taxon>Methanocellales</taxon>
        <taxon>Methanocellaceae</taxon>
        <taxon>Methanooceanicella</taxon>
    </lineage>
</organism>
<protein>
    <submittedName>
        <fullName evidence="3">DUF4350 domain-containing protein</fullName>
    </submittedName>
</protein>
<dbReference type="RefSeq" id="WP_230741721.1">
    <property type="nucleotide sequence ID" value="NZ_PGCK01000005.1"/>
</dbReference>
<keyword evidence="1" id="KW-0472">Membrane</keyword>
<accession>A0AAP2RC85</accession>
<evidence type="ECO:0000313" key="4">
    <source>
        <dbReference type="Proteomes" id="UP001320159"/>
    </source>
</evidence>
<gene>
    <name evidence="3" type="ORF">CUJ83_07730</name>
</gene>
<feature type="transmembrane region" description="Helical" evidence="1">
    <location>
        <begin position="263"/>
        <end position="281"/>
    </location>
</feature>
<dbReference type="AlphaFoldDB" id="A0AAP2RC85"/>